<accession>A0AAN9FY84</accession>
<proteinExistence type="predicted"/>
<organism evidence="1 2">
    <name type="scientific">Littorina saxatilis</name>
    <dbReference type="NCBI Taxonomy" id="31220"/>
    <lineage>
        <taxon>Eukaryota</taxon>
        <taxon>Metazoa</taxon>
        <taxon>Spiralia</taxon>
        <taxon>Lophotrochozoa</taxon>
        <taxon>Mollusca</taxon>
        <taxon>Gastropoda</taxon>
        <taxon>Caenogastropoda</taxon>
        <taxon>Littorinimorpha</taxon>
        <taxon>Littorinoidea</taxon>
        <taxon>Littorinidae</taxon>
        <taxon>Littorina</taxon>
    </lineage>
</organism>
<sequence length="75" mass="8475">MNEKLSHCCELTELLSSHLNDAHHTRLEVMIIVLIMVEVVFEIAHYLERFYLAQAEAVQVAETSAAMLRTADSTS</sequence>
<dbReference type="PANTHER" id="PTHR16255">
    <property type="entry name" value="REQUIRED FOR MEIOTIC NUCLEAR DIVISION PROTEIN 1 HOMOLOG"/>
    <property type="match status" value="1"/>
</dbReference>
<dbReference type="Proteomes" id="UP001374579">
    <property type="component" value="Unassembled WGS sequence"/>
</dbReference>
<protein>
    <submittedName>
        <fullName evidence="1">Uncharacterized protein</fullName>
    </submittedName>
</protein>
<dbReference type="GO" id="GO:0070131">
    <property type="term" value="P:positive regulation of mitochondrial translation"/>
    <property type="evidence" value="ECO:0007669"/>
    <property type="project" value="TreeGrafter"/>
</dbReference>
<keyword evidence="2" id="KW-1185">Reference proteome</keyword>
<name>A0AAN9FY84_9CAEN</name>
<evidence type="ECO:0000313" key="1">
    <source>
        <dbReference type="EMBL" id="KAK7088742.1"/>
    </source>
</evidence>
<dbReference type="EMBL" id="JBAMIC010004070">
    <property type="protein sequence ID" value="KAK7088742.1"/>
    <property type="molecule type" value="Genomic_DNA"/>
</dbReference>
<dbReference type="InterPro" id="IPR051624">
    <property type="entry name" value="RMD1/Sad1-interacting"/>
</dbReference>
<gene>
    <name evidence="1" type="ORF">V1264_022625</name>
</gene>
<evidence type="ECO:0000313" key="2">
    <source>
        <dbReference type="Proteomes" id="UP001374579"/>
    </source>
</evidence>
<reference evidence="1 2" key="1">
    <citation type="submission" date="2024-02" db="EMBL/GenBank/DDBJ databases">
        <title>Chromosome-scale genome assembly of the rough periwinkle Littorina saxatilis.</title>
        <authorList>
            <person name="De Jode A."/>
            <person name="Faria R."/>
            <person name="Formenti G."/>
            <person name="Sims Y."/>
            <person name="Smith T.P."/>
            <person name="Tracey A."/>
            <person name="Wood J.M.D."/>
            <person name="Zagrodzka Z.B."/>
            <person name="Johannesson K."/>
            <person name="Butlin R.K."/>
            <person name="Leder E.H."/>
        </authorList>
    </citation>
    <scope>NUCLEOTIDE SEQUENCE [LARGE SCALE GENOMIC DNA]</scope>
    <source>
        <strain evidence="1">Snail1</strain>
        <tissue evidence="1">Muscle</tissue>
    </source>
</reference>
<comment type="caution">
    <text evidence="1">The sequence shown here is derived from an EMBL/GenBank/DDBJ whole genome shotgun (WGS) entry which is preliminary data.</text>
</comment>
<dbReference type="AlphaFoldDB" id="A0AAN9FY84"/>
<dbReference type="PANTHER" id="PTHR16255:SF1">
    <property type="entry name" value="REQUIRED FOR MEIOTIC NUCLEAR DIVISION PROTEIN 1 HOMOLOG"/>
    <property type="match status" value="1"/>
</dbReference>